<protein>
    <submittedName>
        <fullName evidence="1">Phosphoenolpyruvate phosphomutase-domain-containing protein</fullName>
    </submittedName>
</protein>
<dbReference type="AlphaFoldDB" id="A0AAJ0GMM3"/>
<gene>
    <name evidence="1" type="ORF">B0T15DRAFT_543875</name>
</gene>
<dbReference type="CDD" id="cd00377">
    <property type="entry name" value="ICL_PEPM"/>
    <property type="match status" value="1"/>
</dbReference>
<dbReference type="PANTHER" id="PTHR42905">
    <property type="entry name" value="PHOSPHOENOLPYRUVATE CARBOXYLASE"/>
    <property type="match status" value="1"/>
</dbReference>
<keyword evidence="2" id="KW-1185">Reference proteome</keyword>
<comment type="caution">
    <text evidence="1">The sequence shown here is derived from an EMBL/GenBank/DDBJ whole genome shotgun (WGS) entry which is preliminary data.</text>
</comment>
<reference evidence="1" key="2">
    <citation type="submission" date="2023-06" db="EMBL/GenBank/DDBJ databases">
        <authorList>
            <consortium name="Lawrence Berkeley National Laboratory"/>
            <person name="Mondo S.J."/>
            <person name="Hensen N."/>
            <person name="Bonometti L."/>
            <person name="Westerberg I."/>
            <person name="Brannstrom I.O."/>
            <person name="Guillou S."/>
            <person name="Cros-Aarteil S."/>
            <person name="Calhoun S."/>
            <person name="Haridas S."/>
            <person name="Kuo A."/>
            <person name="Pangilinan J."/>
            <person name="Riley R."/>
            <person name="Labutti K."/>
            <person name="Andreopoulos B."/>
            <person name="Lipzen A."/>
            <person name="Chen C."/>
            <person name="Yanf M."/>
            <person name="Daum C."/>
            <person name="Ng V."/>
            <person name="Clum A."/>
            <person name="Steindorff A."/>
            <person name="Ohm R."/>
            <person name="Martin F."/>
            <person name="Silar P."/>
            <person name="Natvig D."/>
            <person name="Lalanne C."/>
            <person name="Gautier V."/>
            <person name="Ament-Velasquez S.L."/>
            <person name="Kruys A."/>
            <person name="Hutchinson M.I."/>
            <person name="Powell A.J."/>
            <person name="Barry K."/>
            <person name="Miller A.N."/>
            <person name="Grigoriev I.V."/>
            <person name="Debuchy R."/>
            <person name="Gladieux P."/>
            <person name="Thoren M.H."/>
            <person name="Johannesson H."/>
        </authorList>
    </citation>
    <scope>NUCLEOTIDE SEQUENCE</scope>
    <source>
        <strain evidence="1">CBS 333.67</strain>
    </source>
</reference>
<organism evidence="1 2">
    <name type="scientific">Chaetomium strumarium</name>
    <dbReference type="NCBI Taxonomy" id="1170767"/>
    <lineage>
        <taxon>Eukaryota</taxon>
        <taxon>Fungi</taxon>
        <taxon>Dikarya</taxon>
        <taxon>Ascomycota</taxon>
        <taxon>Pezizomycotina</taxon>
        <taxon>Sordariomycetes</taxon>
        <taxon>Sordariomycetidae</taxon>
        <taxon>Sordariales</taxon>
        <taxon>Chaetomiaceae</taxon>
        <taxon>Chaetomium</taxon>
    </lineage>
</organism>
<dbReference type="RefSeq" id="XP_062718539.1">
    <property type="nucleotide sequence ID" value="XM_062870024.1"/>
</dbReference>
<dbReference type="InterPro" id="IPR040442">
    <property type="entry name" value="Pyrv_kinase-like_dom_sf"/>
</dbReference>
<dbReference type="InterPro" id="IPR015813">
    <property type="entry name" value="Pyrv/PenolPyrv_kinase-like_dom"/>
</dbReference>
<proteinExistence type="predicted"/>
<evidence type="ECO:0000313" key="2">
    <source>
        <dbReference type="Proteomes" id="UP001273166"/>
    </source>
</evidence>
<accession>A0AAJ0GMM3</accession>
<dbReference type="PANTHER" id="PTHR42905:SF16">
    <property type="entry name" value="CARBOXYPHOSPHONOENOLPYRUVATE PHOSPHONOMUTASE-LIKE PROTEIN (AFU_ORTHOLOGUE AFUA_5G07230)"/>
    <property type="match status" value="1"/>
</dbReference>
<evidence type="ECO:0000313" key="1">
    <source>
        <dbReference type="EMBL" id="KAK3302759.1"/>
    </source>
</evidence>
<dbReference type="EMBL" id="JAUDZG010000007">
    <property type="protein sequence ID" value="KAK3302759.1"/>
    <property type="molecule type" value="Genomic_DNA"/>
</dbReference>
<reference evidence="1" key="1">
    <citation type="journal article" date="2023" name="Mol. Phylogenet. Evol.">
        <title>Genome-scale phylogeny and comparative genomics of the fungal order Sordariales.</title>
        <authorList>
            <person name="Hensen N."/>
            <person name="Bonometti L."/>
            <person name="Westerberg I."/>
            <person name="Brannstrom I.O."/>
            <person name="Guillou S."/>
            <person name="Cros-Aarteil S."/>
            <person name="Calhoun S."/>
            <person name="Haridas S."/>
            <person name="Kuo A."/>
            <person name="Mondo S."/>
            <person name="Pangilinan J."/>
            <person name="Riley R."/>
            <person name="LaButti K."/>
            <person name="Andreopoulos B."/>
            <person name="Lipzen A."/>
            <person name="Chen C."/>
            <person name="Yan M."/>
            <person name="Daum C."/>
            <person name="Ng V."/>
            <person name="Clum A."/>
            <person name="Steindorff A."/>
            <person name="Ohm R.A."/>
            <person name="Martin F."/>
            <person name="Silar P."/>
            <person name="Natvig D.O."/>
            <person name="Lalanne C."/>
            <person name="Gautier V."/>
            <person name="Ament-Velasquez S.L."/>
            <person name="Kruys A."/>
            <person name="Hutchinson M.I."/>
            <person name="Powell A.J."/>
            <person name="Barry K."/>
            <person name="Miller A.N."/>
            <person name="Grigoriev I.V."/>
            <person name="Debuchy R."/>
            <person name="Gladieux P."/>
            <person name="Hiltunen Thoren M."/>
            <person name="Johannesson H."/>
        </authorList>
    </citation>
    <scope>NUCLEOTIDE SEQUENCE</scope>
    <source>
        <strain evidence="1">CBS 333.67</strain>
    </source>
</reference>
<dbReference type="Gene3D" id="3.20.20.60">
    <property type="entry name" value="Phosphoenolpyruvate-binding domains"/>
    <property type="match status" value="1"/>
</dbReference>
<dbReference type="GO" id="GO:0003824">
    <property type="term" value="F:catalytic activity"/>
    <property type="evidence" value="ECO:0007669"/>
    <property type="project" value="InterPro"/>
</dbReference>
<dbReference type="GeneID" id="87888853"/>
<dbReference type="Pfam" id="PF13714">
    <property type="entry name" value="PEP_mutase"/>
    <property type="match status" value="1"/>
</dbReference>
<sequence length="313" mass="33746">MSQRSLLYSSQTQNPRLICLSEPSKSPSSTPITILPFEVQTPPLPPTMTTPTLPTLAARAKAFKALHVPGTPLVLANVHDATSARIVASLPQCRALASASYALAKTIGIEDEQLTLDQNLRLLAPIAAVAHEFGLPFTVDIQDGYGDRLAETVRRVIVELGAVGVNLEDSHHEDGRMVGEEEAVERVKRALEVAREVGVPDFVVNARSDSFLVGGELDESIRRGKRYLEAGATTVFVFWPLDKDVREEDLKRVVDALEGRVNLNPRKASQVQSKALTSADLARLGAARVSVGPLLYRVAAQALTAAANEVFGV</sequence>
<name>A0AAJ0GMM3_9PEZI</name>
<dbReference type="Proteomes" id="UP001273166">
    <property type="component" value="Unassembled WGS sequence"/>
</dbReference>
<dbReference type="InterPro" id="IPR039556">
    <property type="entry name" value="ICL/PEPM"/>
</dbReference>
<dbReference type="SUPFAM" id="SSF51621">
    <property type="entry name" value="Phosphoenolpyruvate/pyruvate domain"/>
    <property type="match status" value="1"/>
</dbReference>